<feature type="compositionally biased region" description="Basic and acidic residues" evidence="1">
    <location>
        <begin position="56"/>
        <end position="65"/>
    </location>
</feature>
<feature type="region of interest" description="Disordered" evidence="1">
    <location>
        <begin position="1"/>
        <end position="65"/>
    </location>
</feature>
<feature type="compositionally biased region" description="Polar residues" evidence="1">
    <location>
        <begin position="34"/>
        <end position="53"/>
    </location>
</feature>
<proteinExistence type="predicted"/>
<reference evidence="2" key="1">
    <citation type="submission" date="2023-03" db="EMBL/GenBank/DDBJ databases">
        <authorList>
            <person name="Steffen K."/>
            <person name="Cardenas P."/>
        </authorList>
    </citation>
    <scope>NUCLEOTIDE SEQUENCE</scope>
</reference>
<feature type="compositionally biased region" description="Low complexity" evidence="1">
    <location>
        <begin position="8"/>
        <end position="28"/>
    </location>
</feature>
<protein>
    <submittedName>
        <fullName evidence="2">Uncharacterized protein</fullName>
    </submittedName>
</protein>
<dbReference type="Proteomes" id="UP001174909">
    <property type="component" value="Unassembled WGS sequence"/>
</dbReference>
<sequence>MVPGELVVGGLNENSSLLNPSSVEPSPVAVQAQPEESTSLQSEIQPQESSHSSEPVPRHQGERMT</sequence>
<organism evidence="2 3">
    <name type="scientific">Geodia barretti</name>
    <name type="common">Barrett's horny sponge</name>
    <dbReference type="NCBI Taxonomy" id="519541"/>
    <lineage>
        <taxon>Eukaryota</taxon>
        <taxon>Metazoa</taxon>
        <taxon>Porifera</taxon>
        <taxon>Demospongiae</taxon>
        <taxon>Heteroscleromorpha</taxon>
        <taxon>Tetractinellida</taxon>
        <taxon>Astrophorina</taxon>
        <taxon>Geodiidae</taxon>
        <taxon>Geodia</taxon>
    </lineage>
</organism>
<accession>A0AA35TQI0</accession>
<evidence type="ECO:0000313" key="3">
    <source>
        <dbReference type="Proteomes" id="UP001174909"/>
    </source>
</evidence>
<dbReference type="EMBL" id="CASHTH010003973">
    <property type="protein sequence ID" value="CAI8051904.1"/>
    <property type="molecule type" value="Genomic_DNA"/>
</dbReference>
<evidence type="ECO:0000256" key="1">
    <source>
        <dbReference type="SAM" id="MobiDB-lite"/>
    </source>
</evidence>
<comment type="caution">
    <text evidence="2">The sequence shown here is derived from an EMBL/GenBank/DDBJ whole genome shotgun (WGS) entry which is preliminary data.</text>
</comment>
<keyword evidence="3" id="KW-1185">Reference proteome</keyword>
<dbReference type="AlphaFoldDB" id="A0AA35TQI0"/>
<gene>
    <name evidence="2" type="ORF">GBAR_LOCUS28402</name>
</gene>
<name>A0AA35TQI0_GEOBA</name>
<evidence type="ECO:0000313" key="2">
    <source>
        <dbReference type="EMBL" id="CAI8051904.1"/>
    </source>
</evidence>